<dbReference type="PANTHER" id="PTHR46420">
    <property type="entry name" value="BETA-1,4-GLUCURONYLTRANSFERASE 1"/>
    <property type="match status" value="1"/>
</dbReference>
<evidence type="ECO:0000256" key="15">
    <source>
        <dbReference type="ARBA" id="ARBA00023211"/>
    </source>
</evidence>
<dbReference type="AlphaFoldDB" id="A0AAV2HCR6"/>
<keyword evidence="15" id="KW-0464">Manganese</keyword>
<comment type="catalytic activity">
    <reaction evidence="20">
        <text>3-O-[beta-D-Xyl-(1-&gt;4)-Rib-ol-P-Rib-ol-P-3-beta-D-GalNAc-(1-&gt;3)-beta-D-GlcNAc-(1-&gt;4)-(O-6-P-alpha-D-Man)]-Thr-[protein] + UDP-alpha-D-glucuronate = 3-O-[beta-D-GlcA-(1-&gt;3)-beta-D-Xyl-(1-&gt;4)-Rib-ol-P-Rib-ol-P-3-beta-D-GalNAc-(1-&gt;3)-beta-D-GlcNAc-(1-&gt;4)-(O-6-P-alpha-D-Man)]-Thr-[protein] + UDP + H(+)</text>
        <dbReference type="Rhea" id="RHEA:46860"/>
        <dbReference type="Rhea" id="RHEA-COMP:15023"/>
        <dbReference type="Rhea" id="RHEA-COMP:17482"/>
        <dbReference type="ChEBI" id="CHEBI:15378"/>
        <dbReference type="ChEBI" id="CHEBI:58052"/>
        <dbReference type="ChEBI" id="CHEBI:58223"/>
        <dbReference type="ChEBI" id="CHEBI:142405"/>
        <dbReference type="ChEBI" id="CHEBI:177336"/>
    </reaction>
</comment>
<name>A0AAV2HCR6_LYMST</name>
<evidence type="ECO:0000313" key="22">
    <source>
        <dbReference type="Proteomes" id="UP001497497"/>
    </source>
</evidence>
<dbReference type="GO" id="GO:0035269">
    <property type="term" value="P:protein O-linked glycosylation via mannose"/>
    <property type="evidence" value="ECO:0007669"/>
    <property type="project" value="TreeGrafter"/>
</dbReference>
<keyword evidence="14" id="KW-0325">Glycoprotein</keyword>
<keyword evidence="6" id="KW-0328">Glycosyltransferase</keyword>
<evidence type="ECO:0000256" key="13">
    <source>
        <dbReference type="ARBA" id="ARBA00023136"/>
    </source>
</evidence>
<accession>A0AAV2HCR6</accession>
<evidence type="ECO:0000313" key="21">
    <source>
        <dbReference type="EMBL" id="CAL1530504.1"/>
    </source>
</evidence>
<keyword evidence="10" id="KW-0735">Signal-anchor</keyword>
<evidence type="ECO:0000256" key="8">
    <source>
        <dbReference type="ARBA" id="ARBA00022692"/>
    </source>
</evidence>
<evidence type="ECO:0000256" key="20">
    <source>
        <dbReference type="ARBA" id="ARBA00047852"/>
    </source>
</evidence>
<evidence type="ECO:0000256" key="10">
    <source>
        <dbReference type="ARBA" id="ARBA00022968"/>
    </source>
</evidence>
<evidence type="ECO:0000256" key="3">
    <source>
        <dbReference type="ARBA" id="ARBA00004922"/>
    </source>
</evidence>
<dbReference type="GO" id="GO:0046872">
    <property type="term" value="F:metal ion binding"/>
    <property type="evidence" value="ECO:0007669"/>
    <property type="project" value="UniProtKB-KW"/>
</dbReference>
<gene>
    <name evidence="21" type="ORF">GSLYS_00004629001</name>
</gene>
<evidence type="ECO:0000256" key="5">
    <source>
        <dbReference type="ARBA" id="ARBA00017962"/>
    </source>
</evidence>
<evidence type="ECO:0000256" key="2">
    <source>
        <dbReference type="ARBA" id="ARBA00004323"/>
    </source>
</evidence>
<keyword evidence="7" id="KW-0808">Transferase</keyword>
<comment type="pathway">
    <text evidence="3">Protein modification; protein glycosylation.</text>
</comment>
<evidence type="ECO:0000256" key="12">
    <source>
        <dbReference type="ARBA" id="ARBA00023034"/>
    </source>
</evidence>
<evidence type="ECO:0000256" key="19">
    <source>
        <dbReference type="ARBA" id="ARBA00033291"/>
    </source>
</evidence>
<keyword evidence="9" id="KW-0479">Metal-binding</keyword>
<evidence type="ECO:0000256" key="7">
    <source>
        <dbReference type="ARBA" id="ARBA00022679"/>
    </source>
</evidence>
<reference evidence="21 22" key="1">
    <citation type="submission" date="2024-04" db="EMBL/GenBank/DDBJ databases">
        <authorList>
            <consortium name="Genoscope - CEA"/>
            <person name="William W."/>
        </authorList>
    </citation>
    <scope>NUCLEOTIDE SEQUENCE [LARGE SCALE GENOMIC DNA]</scope>
</reference>
<evidence type="ECO:0000256" key="11">
    <source>
        <dbReference type="ARBA" id="ARBA00022989"/>
    </source>
</evidence>
<sequence>MFKKATPLWRMSTFYRCRFWPCLTSLVLAIVLLQVLHMALLSRLEEKEARLKDTKSVGRQLQGRVYKTVVGEMEERVRNSYRFDKSGTYHVLDNFLTSEHVIPGRHEYDVSIVTQCSTGNLHHLVDLSQRWNGPVSVAVFTYDDDFIQTVASLLHFHFCNDAIYRHVSFHLVYPISRAPKHLEGLSRLKLACSSDAGTTDFPLPHGKSPNYVNTDLAYPNNLLRNLAINYAQTPYILMIDIDMVPSENLRTQFQNFMSLNHPSIPPNRLSANISGKQQHSSGPVQPLAAYVVPAFELQDSTPVPRTKTELLDLWLKGRVRPFYWEACQKCQRPTNYDRWRALGKGGALRIGYSVSREDPWEPFYIARTSVPLYDERFKQYGYNRISQICEMFVAGFSFHVLDNAFLVHKGFKVQGEFHTSKDAENDQNRLLYRKFKDELKVKYPEVTRRC</sequence>
<evidence type="ECO:0000256" key="16">
    <source>
        <dbReference type="ARBA" id="ARBA00030723"/>
    </source>
</evidence>
<dbReference type="Proteomes" id="UP001497497">
    <property type="component" value="Unassembled WGS sequence"/>
</dbReference>
<dbReference type="Pfam" id="PF13896">
    <property type="entry name" value="Glyco_transf_49"/>
    <property type="match status" value="1"/>
</dbReference>
<organism evidence="21 22">
    <name type="scientific">Lymnaea stagnalis</name>
    <name type="common">Great pond snail</name>
    <name type="synonym">Helix stagnalis</name>
    <dbReference type="NCBI Taxonomy" id="6523"/>
    <lineage>
        <taxon>Eukaryota</taxon>
        <taxon>Metazoa</taxon>
        <taxon>Spiralia</taxon>
        <taxon>Lophotrochozoa</taxon>
        <taxon>Mollusca</taxon>
        <taxon>Gastropoda</taxon>
        <taxon>Heterobranchia</taxon>
        <taxon>Euthyneura</taxon>
        <taxon>Panpulmonata</taxon>
        <taxon>Hygrophila</taxon>
        <taxon>Lymnaeoidea</taxon>
        <taxon>Lymnaeidae</taxon>
        <taxon>Lymnaea</taxon>
    </lineage>
</organism>
<evidence type="ECO:0000256" key="18">
    <source>
        <dbReference type="ARBA" id="ARBA00032181"/>
    </source>
</evidence>
<evidence type="ECO:0000256" key="9">
    <source>
        <dbReference type="ARBA" id="ARBA00022723"/>
    </source>
</evidence>
<evidence type="ECO:0000256" key="4">
    <source>
        <dbReference type="ARBA" id="ARBA00008539"/>
    </source>
</evidence>
<dbReference type="EMBL" id="CAXITT010000070">
    <property type="protein sequence ID" value="CAL1530504.1"/>
    <property type="molecule type" value="Genomic_DNA"/>
</dbReference>
<keyword evidence="22" id="KW-1185">Reference proteome</keyword>
<evidence type="ECO:0000256" key="6">
    <source>
        <dbReference type="ARBA" id="ARBA00022676"/>
    </source>
</evidence>
<evidence type="ECO:0000256" key="17">
    <source>
        <dbReference type="ARBA" id="ARBA00032175"/>
    </source>
</evidence>
<dbReference type="GO" id="GO:0015020">
    <property type="term" value="F:glucuronosyltransferase activity"/>
    <property type="evidence" value="ECO:0007669"/>
    <property type="project" value="InterPro"/>
</dbReference>
<keyword evidence="12" id="KW-0333">Golgi apparatus</keyword>
<evidence type="ECO:0000256" key="14">
    <source>
        <dbReference type="ARBA" id="ARBA00023180"/>
    </source>
</evidence>
<evidence type="ECO:0000256" key="1">
    <source>
        <dbReference type="ARBA" id="ARBA00001936"/>
    </source>
</evidence>
<comment type="caution">
    <text evidence="21">The sequence shown here is derived from an EMBL/GenBank/DDBJ whole genome shotgun (WGS) entry which is preliminary data.</text>
</comment>
<proteinExistence type="inferred from homology"/>
<dbReference type="PANTHER" id="PTHR46420:SF1">
    <property type="entry name" value="BETA-1,4-GLUCURONYLTRANSFERASE 1"/>
    <property type="match status" value="1"/>
</dbReference>
<comment type="subcellular location">
    <subcellularLocation>
        <location evidence="2">Golgi apparatus membrane</location>
        <topology evidence="2">Single-pass type II membrane protein</topology>
    </subcellularLocation>
</comment>
<keyword evidence="11" id="KW-1133">Transmembrane helix</keyword>
<dbReference type="GO" id="GO:0000139">
    <property type="term" value="C:Golgi membrane"/>
    <property type="evidence" value="ECO:0007669"/>
    <property type="project" value="UniProtKB-SubCell"/>
</dbReference>
<comment type="similarity">
    <text evidence="4">Belongs to the glycosyltransferase 49 family.</text>
</comment>
<comment type="cofactor">
    <cofactor evidence="1">
        <name>Mn(2+)</name>
        <dbReference type="ChEBI" id="CHEBI:29035"/>
    </cofactor>
</comment>
<protein>
    <recommendedName>
        <fullName evidence="5">Beta-1,4-glucuronyltransferase 1</fullName>
    </recommendedName>
    <alternativeName>
        <fullName evidence="16">I-beta-1,3-N-acetylglucosaminyltransferase</fullName>
    </alternativeName>
    <alternativeName>
        <fullName evidence="19">N-acetyllactosaminide beta-1,3-N-acetylglucosaminyltransferase</fullName>
    </alternativeName>
    <alternativeName>
        <fullName evidence="17">Poly-N-acetyllactosamine extension enzyme</fullName>
    </alternativeName>
    <alternativeName>
        <fullName evidence="18">UDP-GlcNAc:betaGal beta-1,3-N-acetylglucosaminyltransferase 1</fullName>
    </alternativeName>
</protein>
<dbReference type="InterPro" id="IPR043189">
    <property type="entry name" value="B4GAT1"/>
</dbReference>
<keyword evidence="13" id="KW-0472">Membrane</keyword>
<keyword evidence="8" id="KW-0812">Transmembrane</keyword>